<dbReference type="InterPro" id="IPR003779">
    <property type="entry name" value="CMD-like"/>
</dbReference>
<dbReference type="Gene3D" id="1.20.1290.10">
    <property type="entry name" value="AhpD-like"/>
    <property type="match status" value="1"/>
</dbReference>
<accession>A0A1V3SUK5</accession>
<dbReference type="SUPFAM" id="SSF69118">
    <property type="entry name" value="AhpD-like"/>
    <property type="match status" value="1"/>
</dbReference>
<evidence type="ECO:0000313" key="3">
    <source>
        <dbReference type="EMBL" id="OOH72160.1"/>
    </source>
</evidence>
<name>A0A1V3SUK5_9BACT</name>
<feature type="compositionally biased region" description="Pro residues" evidence="1">
    <location>
        <begin position="146"/>
        <end position="155"/>
    </location>
</feature>
<dbReference type="AlphaFoldDB" id="A0A1V3SUK5"/>
<evidence type="ECO:0000256" key="1">
    <source>
        <dbReference type="SAM" id="MobiDB-lite"/>
    </source>
</evidence>
<evidence type="ECO:0000313" key="4">
    <source>
        <dbReference type="Proteomes" id="UP000188586"/>
    </source>
</evidence>
<organism evidence="3 4">
    <name type="scientific">Leptospirillum ferriphilum</name>
    <dbReference type="NCBI Taxonomy" id="178606"/>
    <lineage>
        <taxon>Bacteria</taxon>
        <taxon>Pseudomonadati</taxon>
        <taxon>Nitrospirota</taxon>
        <taxon>Nitrospiria</taxon>
        <taxon>Nitrospirales</taxon>
        <taxon>Nitrospiraceae</taxon>
        <taxon>Leptospirillum</taxon>
    </lineage>
</organism>
<dbReference type="Proteomes" id="UP000188586">
    <property type="component" value="Unassembled WGS sequence"/>
</dbReference>
<comment type="caution">
    <text evidence="3">The sequence shown here is derived from an EMBL/GenBank/DDBJ whole genome shotgun (WGS) entry which is preliminary data.</text>
</comment>
<feature type="domain" description="Carboxymuconolactone decarboxylase-like" evidence="2">
    <location>
        <begin position="47"/>
        <end position="125"/>
    </location>
</feature>
<dbReference type="Pfam" id="PF02627">
    <property type="entry name" value="CMD"/>
    <property type="match status" value="1"/>
</dbReference>
<feature type="region of interest" description="Disordered" evidence="1">
    <location>
        <begin position="135"/>
        <end position="155"/>
    </location>
</feature>
<dbReference type="EMBL" id="MPOJ01000015">
    <property type="protein sequence ID" value="OOH72160.1"/>
    <property type="molecule type" value="Genomic_DNA"/>
</dbReference>
<dbReference type="RefSeq" id="WP_077304318.1">
    <property type="nucleotide sequence ID" value="NZ_JBPKCJ010000006.1"/>
</dbReference>
<proteinExistence type="predicted"/>
<dbReference type="GO" id="GO:0051920">
    <property type="term" value="F:peroxiredoxin activity"/>
    <property type="evidence" value="ECO:0007669"/>
    <property type="project" value="InterPro"/>
</dbReference>
<dbReference type="InterPro" id="IPR029032">
    <property type="entry name" value="AhpD-like"/>
</dbReference>
<gene>
    <name evidence="3" type="ORF">BOX24_07135</name>
</gene>
<sequence length="155" mass="16806">MARNLPDRRMTPDGIRARYRELLGFVPDNLEKRLALARTAGRMASVEAVEAFREELIHHNPLDRKTQQLVHLAMLLAMGQTAPARLHVRGAIKAGATPSDLYGVCLTGAVVGGMPLFSQAVDLVHEILKDDGLLNESLPETGDESPPSPRGPSPV</sequence>
<reference evidence="3 4" key="1">
    <citation type="submission" date="2016-11" db="EMBL/GenBank/DDBJ databases">
        <title>Comparative genomics of co-occurring bacteria in distinct bioleaching systems unravels niche-specific adaptation.</title>
        <authorList>
            <person name="Zhang X."/>
            <person name="Liu X."/>
            <person name="Yin H."/>
        </authorList>
    </citation>
    <scope>NUCLEOTIDE SEQUENCE [LARGE SCALE GENOMIC DNA]</scope>
    <source>
        <strain evidence="3 4">DX</strain>
    </source>
</reference>
<evidence type="ECO:0000259" key="2">
    <source>
        <dbReference type="Pfam" id="PF02627"/>
    </source>
</evidence>
<protein>
    <submittedName>
        <fullName evidence="3">Carboxymuconolactone decarboxylase</fullName>
    </submittedName>
</protein>